<keyword evidence="10" id="KW-1185">Reference proteome</keyword>
<dbReference type="SUPFAM" id="SSF50447">
    <property type="entry name" value="Translation proteins"/>
    <property type="match status" value="1"/>
</dbReference>
<dbReference type="HAMAP" id="MF_00014">
    <property type="entry name" value="Ribosome_mat_RimM"/>
    <property type="match status" value="1"/>
</dbReference>
<comment type="caution">
    <text evidence="9">The sequence shown here is derived from an EMBL/GenBank/DDBJ whole genome shotgun (WGS) entry which is preliminary data.</text>
</comment>
<organism evidence="9 10">
    <name type="scientific">Streptomyces sanglieri</name>
    <dbReference type="NCBI Taxonomy" id="193460"/>
    <lineage>
        <taxon>Bacteria</taxon>
        <taxon>Bacillati</taxon>
        <taxon>Actinomycetota</taxon>
        <taxon>Actinomycetes</taxon>
        <taxon>Kitasatosporales</taxon>
        <taxon>Streptomycetaceae</taxon>
        <taxon>Streptomyces</taxon>
    </lineage>
</organism>
<dbReference type="Gene3D" id="2.40.30.60">
    <property type="entry name" value="RimM"/>
    <property type="match status" value="1"/>
</dbReference>
<keyword evidence="4 5" id="KW-0143">Chaperone</keyword>
<keyword evidence="3 5" id="KW-0698">rRNA processing</keyword>
<dbReference type="InterPro" id="IPR036976">
    <property type="entry name" value="RimM_N_sf"/>
</dbReference>
<dbReference type="SUPFAM" id="SSF50346">
    <property type="entry name" value="PRC-barrel domain"/>
    <property type="match status" value="1"/>
</dbReference>
<keyword evidence="2 5" id="KW-0690">Ribosome biogenesis</keyword>
<dbReference type="Gene3D" id="2.30.30.240">
    <property type="entry name" value="PRC-barrel domain"/>
    <property type="match status" value="1"/>
</dbReference>
<dbReference type="PANTHER" id="PTHR33692">
    <property type="entry name" value="RIBOSOME MATURATION FACTOR RIMM"/>
    <property type="match status" value="1"/>
</dbReference>
<feature type="domain" description="RimM N-terminal" evidence="7">
    <location>
        <begin position="4"/>
        <end position="83"/>
    </location>
</feature>
<comment type="function">
    <text evidence="5">An accessory protein needed during the final step in the assembly of 30S ribosomal subunit, possibly for assembly of the head region. Essential for efficient processing of 16S rRNA. May be needed both before and after RbfA during the maturation of 16S rRNA. It has affinity for free ribosomal 30S subunits but not for 70S ribosomes.</text>
</comment>
<proteinExistence type="inferred from homology"/>
<dbReference type="PANTHER" id="PTHR33692:SF1">
    <property type="entry name" value="RIBOSOME MATURATION FACTOR RIMM"/>
    <property type="match status" value="1"/>
</dbReference>
<dbReference type="InterPro" id="IPR009000">
    <property type="entry name" value="Transl_B-barrel_sf"/>
</dbReference>
<evidence type="ECO:0000259" key="7">
    <source>
        <dbReference type="Pfam" id="PF01782"/>
    </source>
</evidence>
<evidence type="ECO:0000256" key="1">
    <source>
        <dbReference type="ARBA" id="ARBA00022490"/>
    </source>
</evidence>
<comment type="similarity">
    <text evidence="5">Belongs to the RimM family.</text>
</comment>
<dbReference type="Proteomes" id="UP001596915">
    <property type="component" value="Unassembled WGS sequence"/>
</dbReference>
<accession>A0ABW2WT46</accession>
<reference evidence="10" key="1">
    <citation type="journal article" date="2019" name="Int. J. Syst. Evol. Microbiol.">
        <title>The Global Catalogue of Microorganisms (GCM) 10K type strain sequencing project: providing services to taxonomists for standard genome sequencing and annotation.</title>
        <authorList>
            <consortium name="The Broad Institute Genomics Platform"/>
            <consortium name="The Broad Institute Genome Sequencing Center for Infectious Disease"/>
            <person name="Wu L."/>
            <person name="Ma J."/>
        </authorList>
    </citation>
    <scope>NUCLEOTIDE SEQUENCE [LARGE SCALE GENOMIC DNA]</scope>
    <source>
        <strain evidence="10">JCM 12607</strain>
    </source>
</reference>
<evidence type="ECO:0000256" key="6">
    <source>
        <dbReference type="SAM" id="MobiDB-lite"/>
    </source>
</evidence>
<protein>
    <recommendedName>
        <fullName evidence="5">Ribosome maturation factor RimM</fullName>
    </recommendedName>
</protein>
<evidence type="ECO:0000313" key="10">
    <source>
        <dbReference type="Proteomes" id="UP001596915"/>
    </source>
</evidence>
<dbReference type="InterPro" id="IPR056792">
    <property type="entry name" value="PRC_RimM"/>
</dbReference>
<gene>
    <name evidence="5 9" type="primary">rimM</name>
    <name evidence="9" type="ORF">ACFQ2K_19885</name>
</gene>
<comment type="domain">
    <text evidence="5">The PRC barrel domain binds ribosomal protein uS19.</text>
</comment>
<dbReference type="Pfam" id="PF24986">
    <property type="entry name" value="PRC_RimM"/>
    <property type="match status" value="1"/>
</dbReference>
<dbReference type="InterPro" id="IPR011961">
    <property type="entry name" value="RimM"/>
</dbReference>
<evidence type="ECO:0000313" key="9">
    <source>
        <dbReference type="EMBL" id="MFD0624674.1"/>
    </source>
</evidence>
<evidence type="ECO:0000256" key="5">
    <source>
        <dbReference type="HAMAP-Rule" id="MF_00014"/>
    </source>
</evidence>
<name>A0ABW2WT46_9ACTN</name>
<sequence>MQLVVARIGRAHGIKGEVTVEVRTDEPELRLGPGAVLATEPAGAGPLTIETGRVHSGRLLLRFEGVRDRTAAEALRNTLLIAEVDPAELPEDPEEFYDHQLMDLDVVLADGTEIGRITEVTHLPSQDLFIVERPDGSEVMIPFVEEIVTEIDLAEQRAVIAPPPGLIDESQAVIASSRDDEGDGDEAPATGKDA</sequence>
<evidence type="ECO:0000256" key="4">
    <source>
        <dbReference type="ARBA" id="ARBA00023186"/>
    </source>
</evidence>
<dbReference type="EMBL" id="JBHTGL010000008">
    <property type="protein sequence ID" value="MFD0624674.1"/>
    <property type="molecule type" value="Genomic_DNA"/>
</dbReference>
<dbReference type="NCBIfam" id="TIGR02273">
    <property type="entry name" value="16S_RimM"/>
    <property type="match status" value="1"/>
</dbReference>
<comment type="subunit">
    <text evidence="5">Binds ribosomal protein uS19.</text>
</comment>
<keyword evidence="1 5" id="KW-0963">Cytoplasm</keyword>
<feature type="region of interest" description="Disordered" evidence="6">
    <location>
        <begin position="170"/>
        <end position="194"/>
    </location>
</feature>
<dbReference type="Pfam" id="PF01782">
    <property type="entry name" value="RimM"/>
    <property type="match status" value="1"/>
</dbReference>
<evidence type="ECO:0000259" key="8">
    <source>
        <dbReference type="Pfam" id="PF24986"/>
    </source>
</evidence>
<dbReference type="InterPro" id="IPR002676">
    <property type="entry name" value="RimM_N"/>
</dbReference>
<evidence type="ECO:0000256" key="2">
    <source>
        <dbReference type="ARBA" id="ARBA00022517"/>
    </source>
</evidence>
<comment type="subcellular location">
    <subcellularLocation>
        <location evidence="5">Cytoplasm</location>
    </subcellularLocation>
</comment>
<feature type="domain" description="Ribosome maturation factor RimM PRC barrel" evidence="8">
    <location>
        <begin position="99"/>
        <end position="166"/>
    </location>
</feature>
<evidence type="ECO:0000256" key="3">
    <source>
        <dbReference type="ARBA" id="ARBA00022552"/>
    </source>
</evidence>
<dbReference type="InterPro" id="IPR011033">
    <property type="entry name" value="PRC_barrel-like_sf"/>
</dbReference>